<comment type="caution">
    <text evidence="2">The sequence shown here is derived from an EMBL/GenBank/DDBJ whole genome shotgun (WGS) entry which is preliminary data.</text>
</comment>
<name>A0A964T4V8_9HYPH</name>
<organism evidence="2 3">
    <name type="scientific">Propylenella binzhouense</name>
    <dbReference type="NCBI Taxonomy" id="2555902"/>
    <lineage>
        <taxon>Bacteria</taxon>
        <taxon>Pseudomonadati</taxon>
        <taxon>Pseudomonadota</taxon>
        <taxon>Alphaproteobacteria</taxon>
        <taxon>Hyphomicrobiales</taxon>
        <taxon>Propylenellaceae</taxon>
        <taxon>Propylenella</taxon>
    </lineage>
</organism>
<dbReference type="Proteomes" id="UP000773614">
    <property type="component" value="Unassembled WGS sequence"/>
</dbReference>
<dbReference type="InterPro" id="IPR006099">
    <property type="entry name" value="MeMalonylCoA_mutase_a/b_cat"/>
</dbReference>
<dbReference type="RefSeq" id="WP_161140748.1">
    <property type="nucleotide sequence ID" value="NZ_SPKJ01000036.1"/>
</dbReference>
<protein>
    <submittedName>
        <fullName evidence="2">Methylmalonyl-CoA mutase</fullName>
    </submittedName>
</protein>
<dbReference type="GO" id="GO:0031419">
    <property type="term" value="F:cobalamin binding"/>
    <property type="evidence" value="ECO:0007669"/>
    <property type="project" value="InterPro"/>
</dbReference>
<sequence length="473" mass="49305">MSETLALCADFAPQSLADWRRLAGKALRGADFGSLCSETADGIPVEPLYPAATGRAALNRRPGGAWAIVQPVDHPDAEAAAAQVERDLEGGATGLSLRFAGALAAWGFGLPFSRNALARILDRIGERSPQIRLEPHPRSDQVAAWMLGRAGRAPGRAVSFCLDPVGTLAVAGADTCPPAELARIAAELRSAGFAGPFFEADGRVWHEAGATEAEELGAVVAAIVHDLRLLGEGVDPASAFAMIGVSLAVDCDQFLGLAKLRAMRLLWARLQALCGVPPSPCRIHAETSRRATTAADPHGNLLRGTIAAFAAAAGGADSVTVLPFTAAVGLPERFARRVARNTQHLLLEEAHVGAVADPAAGSGALEALTDALAERAWDAFRAIEAEGGIDESLRRGLLQARIAKSAERLRLAVGSGARAIVGVTAFPNPQPVQAPVEPFEASAPEPAPHRTAEPLAFVRLETFAPAARAEERA</sequence>
<feature type="domain" description="Methylmalonyl-CoA mutase alpha/beta chain catalytic" evidence="1">
    <location>
        <begin position="201"/>
        <end position="435"/>
    </location>
</feature>
<dbReference type="OrthoDB" id="9762378at2"/>
<dbReference type="Gene3D" id="3.20.20.240">
    <property type="entry name" value="Methylmalonyl-CoA mutase"/>
    <property type="match status" value="1"/>
</dbReference>
<reference evidence="2" key="1">
    <citation type="submission" date="2019-03" db="EMBL/GenBank/DDBJ databases">
        <title>Afifella sp. nov., isolated from activated sludge.</title>
        <authorList>
            <person name="Li Q."/>
            <person name="Liu Y."/>
        </authorList>
    </citation>
    <scope>NUCLEOTIDE SEQUENCE</scope>
    <source>
        <strain evidence="2">L72</strain>
    </source>
</reference>
<proteinExistence type="predicted"/>
<gene>
    <name evidence="2" type="ORF">E4O86_11840</name>
</gene>
<dbReference type="AlphaFoldDB" id="A0A964T4V8"/>
<keyword evidence="3" id="KW-1185">Reference proteome</keyword>
<accession>A0A964T4V8</accession>
<dbReference type="PANTHER" id="PTHR48101">
    <property type="entry name" value="METHYLMALONYL-COA MUTASE, MITOCHONDRIAL-RELATED"/>
    <property type="match status" value="1"/>
</dbReference>
<dbReference type="InterPro" id="IPR016176">
    <property type="entry name" value="Cbl-dep_enz_cat"/>
</dbReference>
<dbReference type="Pfam" id="PF01642">
    <property type="entry name" value="MM_CoA_mutase"/>
    <property type="match status" value="1"/>
</dbReference>
<dbReference type="GO" id="GO:0005737">
    <property type="term" value="C:cytoplasm"/>
    <property type="evidence" value="ECO:0007669"/>
    <property type="project" value="TreeGrafter"/>
</dbReference>
<dbReference type="PANTHER" id="PTHR48101:SF4">
    <property type="entry name" value="METHYLMALONYL-COA MUTASE, MITOCHONDRIAL"/>
    <property type="match status" value="1"/>
</dbReference>
<dbReference type="SUPFAM" id="SSF51703">
    <property type="entry name" value="Cobalamin (vitamin B12)-dependent enzymes"/>
    <property type="match status" value="1"/>
</dbReference>
<dbReference type="EMBL" id="SPKJ01000036">
    <property type="protein sequence ID" value="MYZ48399.1"/>
    <property type="molecule type" value="Genomic_DNA"/>
</dbReference>
<dbReference type="GO" id="GO:0019678">
    <property type="term" value="P:propionate metabolic process, methylmalonyl pathway"/>
    <property type="evidence" value="ECO:0007669"/>
    <property type="project" value="TreeGrafter"/>
</dbReference>
<evidence type="ECO:0000259" key="1">
    <source>
        <dbReference type="Pfam" id="PF01642"/>
    </source>
</evidence>
<evidence type="ECO:0000313" key="3">
    <source>
        <dbReference type="Proteomes" id="UP000773614"/>
    </source>
</evidence>
<evidence type="ECO:0000313" key="2">
    <source>
        <dbReference type="EMBL" id="MYZ48399.1"/>
    </source>
</evidence>
<dbReference type="GO" id="GO:0004494">
    <property type="term" value="F:methylmalonyl-CoA mutase activity"/>
    <property type="evidence" value="ECO:0007669"/>
    <property type="project" value="TreeGrafter"/>
</dbReference>